<proteinExistence type="predicted"/>
<accession>A0A0E9XPZ3</accession>
<evidence type="ECO:0000313" key="1">
    <source>
        <dbReference type="EMBL" id="JAI03749.1"/>
    </source>
</evidence>
<name>A0A0E9XPZ3_ANGAN</name>
<organism evidence="1">
    <name type="scientific">Anguilla anguilla</name>
    <name type="common">European freshwater eel</name>
    <name type="synonym">Muraena anguilla</name>
    <dbReference type="NCBI Taxonomy" id="7936"/>
    <lineage>
        <taxon>Eukaryota</taxon>
        <taxon>Metazoa</taxon>
        <taxon>Chordata</taxon>
        <taxon>Craniata</taxon>
        <taxon>Vertebrata</taxon>
        <taxon>Euteleostomi</taxon>
        <taxon>Actinopterygii</taxon>
        <taxon>Neopterygii</taxon>
        <taxon>Teleostei</taxon>
        <taxon>Anguilliformes</taxon>
        <taxon>Anguillidae</taxon>
        <taxon>Anguilla</taxon>
    </lineage>
</organism>
<dbReference type="EMBL" id="GBXM01004829">
    <property type="protein sequence ID" value="JAI03749.1"/>
    <property type="molecule type" value="Transcribed_RNA"/>
</dbReference>
<reference evidence="1" key="2">
    <citation type="journal article" date="2015" name="Fish Shellfish Immunol.">
        <title>Early steps in the European eel (Anguilla anguilla)-Vibrio vulnificus interaction in the gills: Role of the RtxA13 toxin.</title>
        <authorList>
            <person name="Callol A."/>
            <person name="Pajuelo D."/>
            <person name="Ebbesson L."/>
            <person name="Teles M."/>
            <person name="MacKenzie S."/>
            <person name="Amaro C."/>
        </authorList>
    </citation>
    <scope>NUCLEOTIDE SEQUENCE</scope>
</reference>
<sequence>MCSYCVGQLSFSVARQSDRPRSSVHL</sequence>
<protein>
    <submittedName>
        <fullName evidence="1">Uncharacterized protein</fullName>
    </submittedName>
</protein>
<dbReference type="AlphaFoldDB" id="A0A0E9XPZ3"/>
<reference evidence="1" key="1">
    <citation type="submission" date="2014-11" db="EMBL/GenBank/DDBJ databases">
        <authorList>
            <person name="Amaro Gonzalez C."/>
        </authorList>
    </citation>
    <scope>NUCLEOTIDE SEQUENCE</scope>
</reference>